<dbReference type="EMBL" id="JBEUSY010000165">
    <property type="protein sequence ID" value="KAL1243693.1"/>
    <property type="molecule type" value="Genomic_DNA"/>
</dbReference>
<dbReference type="Proteomes" id="UP001558632">
    <property type="component" value="Unassembled WGS sequence"/>
</dbReference>
<proteinExistence type="predicted"/>
<organism evidence="1 2">
    <name type="scientific">Trichinella spiralis</name>
    <name type="common">Trichina worm</name>
    <dbReference type="NCBI Taxonomy" id="6334"/>
    <lineage>
        <taxon>Eukaryota</taxon>
        <taxon>Metazoa</taxon>
        <taxon>Ecdysozoa</taxon>
        <taxon>Nematoda</taxon>
        <taxon>Enoplea</taxon>
        <taxon>Dorylaimia</taxon>
        <taxon>Trichinellida</taxon>
        <taxon>Trichinellidae</taxon>
        <taxon>Trichinella</taxon>
    </lineage>
</organism>
<evidence type="ECO:0000313" key="2">
    <source>
        <dbReference type="Proteomes" id="UP001558632"/>
    </source>
</evidence>
<gene>
    <name evidence="1" type="ORF">TSPI_00244</name>
</gene>
<name>A0ABR3KWF8_TRISP</name>
<accession>A0ABR3KWF8</accession>
<keyword evidence="2" id="KW-1185">Reference proteome</keyword>
<evidence type="ECO:0000313" key="1">
    <source>
        <dbReference type="EMBL" id="KAL1243693.1"/>
    </source>
</evidence>
<reference evidence="1 2" key="1">
    <citation type="submission" date="2024-07" db="EMBL/GenBank/DDBJ databases">
        <title>Enhanced genomic and transcriptomic resources for Trichinella pseudospiralis and T. spiralis underpin the discovery of pronounced molecular differences between stages and species.</title>
        <authorList>
            <person name="Pasi K.K."/>
            <person name="La Rosa G."/>
            <person name="Gomez-Morales M.A."/>
            <person name="Tosini F."/>
            <person name="Sumanam S."/>
            <person name="Young N.D."/>
            <person name="Chang B.C."/>
            <person name="Robin G.B."/>
        </authorList>
    </citation>
    <scope>NUCLEOTIDE SEQUENCE [LARGE SCALE GENOMIC DNA]</scope>
    <source>
        <strain evidence="1">ISS534</strain>
    </source>
</reference>
<sequence length="116" mass="13471">MVLNGTGLFFLTLSVQCRYIRRHFTSINQSSDHQFIIKGKLQLLTTLPARRENDPVLASISIKECIMQGSWFRLLFYKKEIMVCNDTGLIVRYIPFSPVRVVKFGPKPNTEYTRLD</sequence>
<comment type="caution">
    <text evidence="1">The sequence shown here is derived from an EMBL/GenBank/DDBJ whole genome shotgun (WGS) entry which is preliminary data.</text>
</comment>
<protein>
    <submittedName>
        <fullName evidence="1">ABC-type transporter</fullName>
    </submittedName>
</protein>